<dbReference type="EMBL" id="CP101806">
    <property type="protein sequence ID" value="UUD35441.1"/>
    <property type="molecule type" value="Genomic_DNA"/>
</dbReference>
<feature type="transmembrane region" description="Helical" evidence="1">
    <location>
        <begin position="81"/>
        <end position="101"/>
    </location>
</feature>
<keyword evidence="1" id="KW-0472">Membrane</keyword>
<dbReference type="OrthoDB" id="398950at2"/>
<sequence length="367" mass="43215">MGVTTKPKEYKEFYEENVAYIRKMVTKHVNHEAKSNRDITIKFWVQLFFGIFSLLVGLTFLALLIGFWIKGFIYISPVQKFFWFIGAVLIAGFGCFLCVWAKENSDFIRANFRQSINNEKFYEKALERLSIKVIDVNDANNDHLIEKFDMNYDDNLECLSWAHSLPATSWIPYDATVYTAGKIFLIMDKYNNPWAFQNIKYSYTKKIRNLSGEEDTKDFFEYATIFEGILLSSPKTKDFTLALGERCGLSSHMHSNVDFEDKQFAKIMRPHTDGELDIYNIYQPYAMEVTREHWEQYKKHSKWFGTLLEKQNVKAWIRPSGNIFEYNNSNMFKSKKDKIESVTREVLSDAYSVYWVLSFIQIPGYFK</sequence>
<organism evidence="3 4">
    <name type="scientific">Mycoplasmopsis caviae</name>
    <dbReference type="NCBI Taxonomy" id="55603"/>
    <lineage>
        <taxon>Bacteria</taxon>
        <taxon>Bacillati</taxon>
        <taxon>Mycoplasmatota</taxon>
        <taxon>Mycoplasmoidales</taxon>
        <taxon>Metamycoplasmataceae</taxon>
        <taxon>Mycoplasmopsis</taxon>
    </lineage>
</organism>
<reference evidence="2" key="2">
    <citation type="submission" date="2022-07" db="EMBL/GenBank/DDBJ databases">
        <title>Complete genome of Mycoplasma caviae type strain G122.</title>
        <authorList>
            <person name="Spergser J."/>
        </authorList>
    </citation>
    <scope>NUCLEOTIDE SEQUENCE</scope>
    <source>
        <strain evidence="2">G122</strain>
    </source>
</reference>
<keyword evidence="1" id="KW-1133">Transmembrane helix</keyword>
<evidence type="ECO:0000313" key="2">
    <source>
        <dbReference type="EMBL" id="UUD35441.1"/>
    </source>
</evidence>
<reference evidence="3 4" key="1">
    <citation type="submission" date="2018-12" db="EMBL/GenBank/DDBJ databases">
        <authorList>
            <consortium name="Pathogen Informatics"/>
        </authorList>
    </citation>
    <scope>NUCLEOTIDE SEQUENCE [LARGE SCALE GENOMIC DNA]</scope>
    <source>
        <strain evidence="3 4">NCTC10126</strain>
    </source>
</reference>
<dbReference type="RefSeq" id="WP_126118049.1">
    <property type="nucleotide sequence ID" value="NZ_CP101806.1"/>
</dbReference>
<evidence type="ECO:0000313" key="3">
    <source>
        <dbReference type="EMBL" id="VDR41782.1"/>
    </source>
</evidence>
<feature type="transmembrane region" description="Helical" evidence="1">
    <location>
        <begin position="43"/>
        <end position="69"/>
    </location>
</feature>
<dbReference type="EMBL" id="UZVY01000001">
    <property type="protein sequence ID" value="VDR41782.1"/>
    <property type="molecule type" value="Genomic_DNA"/>
</dbReference>
<keyword evidence="1" id="KW-0812">Transmembrane</keyword>
<evidence type="ECO:0000313" key="5">
    <source>
        <dbReference type="Proteomes" id="UP001058569"/>
    </source>
</evidence>
<protein>
    <recommendedName>
        <fullName evidence="6">DUF3137 domain-containing protein</fullName>
    </recommendedName>
</protein>
<evidence type="ECO:0000256" key="1">
    <source>
        <dbReference type="SAM" id="Phobius"/>
    </source>
</evidence>
<proteinExistence type="predicted"/>
<accession>A0A3P8LHX6</accession>
<keyword evidence="5" id="KW-1185">Reference proteome</keyword>
<dbReference type="Proteomes" id="UP001058569">
    <property type="component" value="Chromosome"/>
</dbReference>
<evidence type="ECO:0000313" key="4">
    <source>
        <dbReference type="Proteomes" id="UP000280036"/>
    </source>
</evidence>
<evidence type="ECO:0008006" key="6">
    <source>
        <dbReference type="Google" id="ProtNLM"/>
    </source>
</evidence>
<gene>
    <name evidence="3" type="ORF">NCTC10126_00265</name>
    <name evidence="2" type="ORF">NPA07_01020</name>
</gene>
<name>A0A3P8LHX6_9BACT</name>
<dbReference type="Proteomes" id="UP000280036">
    <property type="component" value="Unassembled WGS sequence"/>
</dbReference>
<dbReference type="AlphaFoldDB" id="A0A3P8LHX6"/>